<dbReference type="GO" id="GO:0009055">
    <property type="term" value="F:electron transfer activity"/>
    <property type="evidence" value="ECO:0007669"/>
    <property type="project" value="TreeGrafter"/>
</dbReference>
<dbReference type="InterPro" id="IPR051548">
    <property type="entry name" value="Grx-like_ET"/>
</dbReference>
<dbReference type="GO" id="GO:0045454">
    <property type="term" value="P:cell redox homeostasis"/>
    <property type="evidence" value="ECO:0007669"/>
    <property type="project" value="TreeGrafter"/>
</dbReference>
<dbReference type="PANTHER" id="PTHR34386:SF1">
    <property type="entry name" value="GLUTAREDOXIN-LIKE PROTEIN NRDH"/>
    <property type="match status" value="1"/>
</dbReference>
<dbReference type="RefSeq" id="WP_062418089.1">
    <property type="nucleotide sequence ID" value="NZ_DF967974.1"/>
</dbReference>
<dbReference type="OrthoDB" id="166296at2"/>
<keyword evidence="3" id="KW-1185">Reference proteome</keyword>
<proteinExistence type="predicted"/>
<reference evidence="2 3" key="1">
    <citation type="submission" date="2015-07" db="EMBL/GenBank/DDBJ databases">
        <title>Genome sequence of Levilinea saccharolytica DSM 16555.</title>
        <authorList>
            <person name="Hemp J."/>
            <person name="Ward L.M."/>
            <person name="Pace L.A."/>
            <person name="Fischer W.W."/>
        </authorList>
    </citation>
    <scope>NUCLEOTIDE SEQUENCE [LARGE SCALE GENOMIC DNA]</scope>
    <source>
        <strain evidence="2 3">KIBI-1</strain>
    </source>
</reference>
<sequence>MPDSQNDPQIILYGTNWCGDTRRARAFLDERQVPYTYIDIDQNAEAARFVKEVNNGYRSVPTIVFPDGSTLTEPSTTQLAAKLNL</sequence>
<dbReference type="CDD" id="cd02976">
    <property type="entry name" value="NrdH"/>
    <property type="match status" value="1"/>
</dbReference>
<dbReference type="InterPro" id="IPR036249">
    <property type="entry name" value="Thioredoxin-like_sf"/>
</dbReference>
<dbReference type="AlphaFoldDB" id="A0A0P6XZE7"/>
<protein>
    <submittedName>
        <fullName evidence="2">Glutaredoxin</fullName>
    </submittedName>
</protein>
<dbReference type="InterPro" id="IPR002109">
    <property type="entry name" value="Glutaredoxin"/>
</dbReference>
<dbReference type="SUPFAM" id="SSF52833">
    <property type="entry name" value="Thioredoxin-like"/>
    <property type="match status" value="1"/>
</dbReference>
<dbReference type="PANTHER" id="PTHR34386">
    <property type="entry name" value="GLUTAREDOXIN"/>
    <property type="match status" value="1"/>
</dbReference>
<evidence type="ECO:0000313" key="2">
    <source>
        <dbReference type="EMBL" id="KPL81847.1"/>
    </source>
</evidence>
<evidence type="ECO:0000313" key="3">
    <source>
        <dbReference type="Proteomes" id="UP000050501"/>
    </source>
</evidence>
<dbReference type="Pfam" id="PF00462">
    <property type="entry name" value="Glutaredoxin"/>
    <property type="match status" value="1"/>
</dbReference>
<comment type="caution">
    <text evidence="2">The sequence shown here is derived from an EMBL/GenBank/DDBJ whole genome shotgun (WGS) entry which is preliminary data.</text>
</comment>
<dbReference type="EMBL" id="LGCM01000035">
    <property type="protein sequence ID" value="KPL81847.1"/>
    <property type="molecule type" value="Genomic_DNA"/>
</dbReference>
<dbReference type="Proteomes" id="UP000050501">
    <property type="component" value="Unassembled WGS sequence"/>
</dbReference>
<organism evidence="2 3">
    <name type="scientific">Levilinea saccharolytica</name>
    <dbReference type="NCBI Taxonomy" id="229921"/>
    <lineage>
        <taxon>Bacteria</taxon>
        <taxon>Bacillati</taxon>
        <taxon>Chloroflexota</taxon>
        <taxon>Anaerolineae</taxon>
        <taxon>Anaerolineales</taxon>
        <taxon>Anaerolineaceae</taxon>
        <taxon>Levilinea</taxon>
    </lineage>
</organism>
<accession>A0A0P6XZE7</accession>
<evidence type="ECO:0000259" key="1">
    <source>
        <dbReference type="Pfam" id="PF00462"/>
    </source>
</evidence>
<name>A0A0P6XZE7_9CHLR</name>
<dbReference type="Gene3D" id="3.40.30.10">
    <property type="entry name" value="Glutaredoxin"/>
    <property type="match status" value="1"/>
</dbReference>
<gene>
    <name evidence="2" type="ORF">ADN01_09750</name>
</gene>
<dbReference type="STRING" id="229921.ADN01_09750"/>
<dbReference type="PROSITE" id="PS51354">
    <property type="entry name" value="GLUTAREDOXIN_2"/>
    <property type="match status" value="1"/>
</dbReference>
<feature type="domain" description="Glutaredoxin" evidence="1">
    <location>
        <begin position="10"/>
        <end position="65"/>
    </location>
</feature>